<dbReference type="GO" id="GO:0005102">
    <property type="term" value="F:signaling receptor binding"/>
    <property type="evidence" value="ECO:0007669"/>
    <property type="project" value="InterPro"/>
</dbReference>
<dbReference type="GO" id="GO:0005615">
    <property type="term" value="C:extracellular space"/>
    <property type="evidence" value="ECO:0007669"/>
    <property type="project" value="TreeGrafter"/>
</dbReference>
<keyword evidence="6" id="KW-1185">Reference proteome</keyword>
<evidence type="ECO:0000313" key="6">
    <source>
        <dbReference type="Proteomes" id="UP000515156"/>
    </source>
</evidence>
<evidence type="ECO:0000256" key="2">
    <source>
        <dbReference type="ARBA" id="ARBA00022525"/>
    </source>
</evidence>
<comment type="subcellular location">
    <subcellularLocation>
        <location evidence="1">Secreted</location>
    </subcellularLocation>
</comment>
<feature type="signal peptide" evidence="5">
    <location>
        <begin position="1"/>
        <end position="21"/>
    </location>
</feature>
<proteinExistence type="predicted"/>
<evidence type="ECO:0000256" key="4">
    <source>
        <dbReference type="ARBA" id="ARBA00023157"/>
    </source>
</evidence>
<dbReference type="GO" id="GO:0031012">
    <property type="term" value="C:extracellular matrix"/>
    <property type="evidence" value="ECO:0007669"/>
    <property type="project" value="TreeGrafter"/>
</dbReference>
<evidence type="ECO:0000256" key="3">
    <source>
        <dbReference type="ARBA" id="ARBA00022729"/>
    </source>
</evidence>
<name>A0A6P7X8J2_9AMPH</name>
<dbReference type="PANTHER" id="PTHR15106">
    <property type="entry name" value="RETINOIC ACID RECEPTOR RESPONDER PROTEIN 2"/>
    <property type="match status" value="1"/>
</dbReference>
<dbReference type="AlphaFoldDB" id="A0A6P7X8J2"/>
<dbReference type="GeneID" id="115465520"/>
<dbReference type="RefSeq" id="XP_030051912.1">
    <property type="nucleotide sequence ID" value="XM_030196052.1"/>
</dbReference>
<keyword evidence="2" id="KW-0964">Secreted</keyword>
<keyword evidence="4" id="KW-1015">Disulfide bond</keyword>
<dbReference type="InterPro" id="IPR029562">
    <property type="entry name" value="Chemerin"/>
</dbReference>
<evidence type="ECO:0000256" key="5">
    <source>
        <dbReference type="SAM" id="SignalP"/>
    </source>
</evidence>
<sequence>MKGALNIFYFGLAAAIAFVAAVEEEELTEMQKKVLGLSLQEYHKKEHVINAFKVSSIQSITETRRLNCVTCYKIEEESLEVVSSYMDCIPEQLLQTDREEGRREKCNEVKQTRETGLGLPGIFSFSRSRH</sequence>
<dbReference type="GO" id="GO:0050921">
    <property type="term" value="P:positive regulation of chemotaxis"/>
    <property type="evidence" value="ECO:0007669"/>
    <property type="project" value="TreeGrafter"/>
</dbReference>
<accession>A0A6P7X8J2</accession>
<protein>
    <submittedName>
        <fullName evidence="7">Uncharacterized protein LOC115465520 isoform X2</fullName>
    </submittedName>
</protein>
<dbReference type="GO" id="GO:0050994">
    <property type="term" value="P:regulation of lipid catabolic process"/>
    <property type="evidence" value="ECO:0007669"/>
    <property type="project" value="InterPro"/>
</dbReference>
<feature type="chain" id="PRO_5027907272" evidence="5">
    <location>
        <begin position="22"/>
        <end position="130"/>
    </location>
</feature>
<dbReference type="PANTHER" id="PTHR15106:SF2">
    <property type="entry name" value="RETINOIC ACID RECEPTOR RESPONDER PROTEIN 2"/>
    <property type="match status" value="1"/>
</dbReference>
<dbReference type="Proteomes" id="UP000515156">
    <property type="component" value="Chromosome 1"/>
</dbReference>
<organism evidence="6 7">
    <name type="scientific">Microcaecilia unicolor</name>
    <dbReference type="NCBI Taxonomy" id="1415580"/>
    <lineage>
        <taxon>Eukaryota</taxon>
        <taxon>Metazoa</taxon>
        <taxon>Chordata</taxon>
        <taxon>Craniata</taxon>
        <taxon>Vertebrata</taxon>
        <taxon>Euteleostomi</taxon>
        <taxon>Amphibia</taxon>
        <taxon>Gymnophiona</taxon>
        <taxon>Siphonopidae</taxon>
        <taxon>Microcaecilia</taxon>
    </lineage>
</organism>
<dbReference type="GO" id="GO:0045087">
    <property type="term" value="P:innate immune response"/>
    <property type="evidence" value="ECO:0007669"/>
    <property type="project" value="TreeGrafter"/>
</dbReference>
<reference evidence="7" key="1">
    <citation type="submission" date="2025-08" db="UniProtKB">
        <authorList>
            <consortium name="RefSeq"/>
        </authorList>
    </citation>
    <scope>IDENTIFICATION</scope>
</reference>
<keyword evidence="3 5" id="KW-0732">Signal</keyword>
<gene>
    <name evidence="7" type="primary">LOC115465520</name>
</gene>
<evidence type="ECO:0000313" key="7">
    <source>
        <dbReference type="RefSeq" id="XP_030051912.1"/>
    </source>
</evidence>
<evidence type="ECO:0000256" key="1">
    <source>
        <dbReference type="ARBA" id="ARBA00004613"/>
    </source>
</evidence>
<dbReference type="GO" id="GO:0006954">
    <property type="term" value="P:inflammatory response"/>
    <property type="evidence" value="ECO:0007669"/>
    <property type="project" value="InterPro"/>
</dbReference>